<evidence type="ECO:0000256" key="7">
    <source>
        <dbReference type="ARBA" id="ARBA00023294"/>
    </source>
</evidence>
<evidence type="ECO:0000256" key="1">
    <source>
        <dbReference type="ARBA" id="ARBA00004123"/>
    </source>
</evidence>
<sequence>MVKGHVDLNCGDGVLAPKNNHHHQRHTSRNNYNQINSSSCLSAADDEVESKDLCNLLLWSGRQPNKEEPDPDPDPDRWTKLHLNHQNNTINEEEEDEIVMGWPPINSVMRKEYIGMVQGDDDDDDDGDRRMRKSWRYVKVKMEGVGIGRKIDVTRYHSYEALTHALIHNMFANYTDESGEVGDYAIMYQDKQGDWMMLPADHHHHHILPWE</sequence>
<gene>
    <name evidence="11" type="ORF">Sradi_6766900</name>
</gene>
<comment type="function">
    <text evidence="8">Aux/IAA proteins are short-lived transcriptional factors that function as repressors of early auxin response genes at low auxin concentrations.</text>
</comment>
<feature type="region of interest" description="Disordered" evidence="9">
    <location>
        <begin position="15"/>
        <end position="35"/>
    </location>
</feature>
<proteinExistence type="inferred from homology"/>
<feature type="domain" description="PB1" evidence="10">
    <location>
        <begin position="135"/>
        <end position="211"/>
    </location>
</feature>
<feature type="compositionally biased region" description="Basic residues" evidence="9">
    <location>
        <begin position="19"/>
        <end position="28"/>
    </location>
</feature>
<dbReference type="Pfam" id="PF02309">
    <property type="entry name" value="AUX_IAA"/>
    <property type="match status" value="1"/>
</dbReference>
<evidence type="ECO:0000256" key="2">
    <source>
        <dbReference type="ARBA" id="ARBA00006728"/>
    </source>
</evidence>
<dbReference type="PANTHER" id="PTHR31734">
    <property type="entry name" value="AUXIN-RESPONSIVE PROTEIN IAA17"/>
    <property type="match status" value="1"/>
</dbReference>
<dbReference type="EMBL" id="JACGWJ010000032">
    <property type="protein sequence ID" value="KAL0297148.1"/>
    <property type="molecule type" value="Genomic_DNA"/>
</dbReference>
<dbReference type="GO" id="GO:0009734">
    <property type="term" value="P:auxin-activated signaling pathway"/>
    <property type="evidence" value="ECO:0007669"/>
    <property type="project" value="UniProtKB-UniRule"/>
</dbReference>
<reference evidence="11" key="2">
    <citation type="journal article" date="2024" name="Plant">
        <title>Genomic evolution and insights into agronomic trait innovations of Sesamum species.</title>
        <authorList>
            <person name="Miao H."/>
            <person name="Wang L."/>
            <person name="Qu L."/>
            <person name="Liu H."/>
            <person name="Sun Y."/>
            <person name="Le M."/>
            <person name="Wang Q."/>
            <person name="Wei S."/>
            <person name="Zheng Y."/>
            <person name="Lin W."/>
            <person name="Duan Y."/>
            <person name="Cao H."/>
            <person name="Xiong S."/>
            <person name="Wang X."/>
            <person name="Wei L."/>
            <person name="Li C."/>
            <person name="Ma Q."/>
            <person name="Ju M."/>
            <person name="Zhao R."/>
            <person name="Li G."/>
            <person name="Mu C."/>
            <person name="Tian Q."/>
            <person name="Mei H."/>
            <person name="Zhang T."/>
            <person name="Gao T."/>
            <person name="Zhang H."/>
        </authorList>
    </citation>
    <scope>NUCLEOTIDE SEQUENCE</scope>
    <source>
        <strain evidence="11">G02</strain>
    </source>
</reference>
<organism evidence="11">
    <name type="scientific">Sesamum radiatum</name>
    <name type="common">Black benniseed</name>
    <dbReference type="NCBI Taxonomy" id="300843"/>
    <lineage>
        <taxon>Eukaryota</taxon>
        <taxon>Viridiplantae</taxon>
        <taxon>Streptophyta</taxon>
        <taxon>Embryophyta</taxon>
        <taxon>Tracheophyta</taxon>
        <taxon>Spermatophyta</taxon>
        <taxon>Magnoliopsida</taxon>
        <taxon>eudicotyledons</taxon>
        <taxon>Gunneridae</taxon>
        <taxon>Pentapetalae</taxon>
        <taxon>asterids</taxon>
        <taxon>lamiids</taxon>
        <taxon>Lamiales</taxon>
        <taxon>Pedaliaceae</taxon>
        <taxon>Sesamum</taxon>
    </lineage>
</organism>
<name>A0AAW2JSP3_SESRA</name>
<evidence type="ECO:0000256" key="3">
    <source>
        <dbReference type="ARBA" id="ARBA00022491"/>
    </source>
</evidence>
<evidence type="ECO:0000256" key="5">
    <source>
        <dbReference type="ARBA" id="ARBA00023163"/>
    </source>
</evidence>
<comment type="caution">
    <text evidence="11">The sequence shown here is derived from an EMBL/GenBank/DDBJ whole genome shotgun (WGS) entry which is preliminary data.</text>
</comment>
<accession>A0AAW2JSP3</accession>
<keyword evidence="5 8" id="KW-0804">Transcription</keyword>
<dbReference type="GO" id="GO:0006355">
    <property type="term" value="P:regulation of DNA-templated transcription"/>
    <property type="evidence" value="ECO:0007669"/>
    <property type="project" value="InterPro"/>
</dbReference>
<comment type="subunit">
    <text evidence="8">Homodimers and heterodimers.</text>
</comment>
<dbReference type="AlphaFoldDB" id="A0AAW2JSP3"/>
<evidence type="ECO:0000313" key="11">
    <source>
        <dbReference type="EMBL" id="KAL0297148.1"/>
    </source>
</evidence>
<comment type="subcellular location">
    <subcellularLocation>
        <location evidence="1 8">Nucleus</location>
    </subcellularLocation>
</comment>
<evidence type="ECO:0000256" key="8">
    <source>
        <dbReference type="RuleBase" id="RU004549"/>
    </source>
</evidence>
<dbReference type="Gene3D" id="3.10.20.90">
    <property type="entry name" value="Phosphatidylinositol 3-kinase Catalytic Subunit, Chain A, domain 1"/>
    <property type="match status" value="1"/>
</dbReference>
<protein>
    <recommendedName>
        <fullName evidence="8">Auxin-responsive protein</fullName>
    </recommendedName>
</protein>
<dbReference type="InterPro" id="IPR033389">
    <property type="entry name" value="AUX/IAA_dom"/>
</dbReference>
<evidence type="ECO:0000256" key="9">
    <source>
        <dbReference type="SAM" id="MobiDB-lite"/>
    </source>
</evidence>
<reference evidence="11" key="1">
    <citation type="submission" date="2020-06" db="EMBL/GenBank/DDBJ databases">
        <authorList>
            <person name="Li T."/>
            <person name="Hu X."/>
            <person name="Zhang T."/>
            <person name="Song X."/>
            <person name="Zhang H."/>
            <person name="Dai N."/>
            <person name="Sheng W."/>
            <person name="Hou X."/>
            <person name="Wei L."/>
        </authorList>
    </citation>
    <scope>NUCLEOTIDE SEQUENCE</scope>
    <source>
        <strain evidence="11">G02</strain>
        <tissue evidence="11">Leaf</tissue>
    </source>
</reference>
<keyword evidence="4 8" id="KW-0805">Transcription regulation</keyword>
<evidence type="ECO:0000259" key="10">
    <source>
        <dbReference type="PROSITE" id="PS51745"/>
    </source>
</evidence>
<dbReference type="SUPFAM" id="SSF54277">
    <property type="entry name" value="CAD &amp; PB1 domains"/>
    <property type="match status" value="1"/>
</dbReference>
<dbReference type="PANTHER" id="PTHR31734:SF38">
    <property type="entry name" value="AUXIN-RESPONSIVE PROTEIN IAA29"/>
    <property type="match status" value="1"/>
</dbReference>
<dbReference type="InterPro" id="IPR003311">
    <property type="entry name" value="AUX_IAA"/>
</dbReference>
<dbReference type="InterPro" id="IPR053793">
    <property type="entry name" value="PB1-like"/>
</dbReference>
<dbReference type="PROSITE" id="PS51745">
    <property type="entry name" value="PB1"/>
    <property type="match status" value="1"/>
</dbReference>
<keyword evidence="3 8" id="KW-0678">Repressor</keyword>
<comment type="similarity">
    <text evidence="2 8">Belongs to the Aux/IAA family.</text>
</comment>
<evidence type="ECO:0000256" key="4">
    <source>
        <dbReference type="ARBA" id="ARBA00023015"/>
    </source>
</evidence>
<keyword evidence="6 8" id="KW-0539">Nucleus</keyword>
<keyword evidence="7 8" id="KW-0927">Auxin signaling pathway</keyword>
<evidence type="ECO:0000256" key="6">
    <source>
        <dbReference type="ARBA" id="ARBA00023242"/>
    </source>
</evidence>
<dbReference type="GO" id="GO:0005634">
    <property type="term" value="C:nucleus"/>
    <property type="evidence" value="ECO:0007669"/>
    <property type="project" value="UniProtKB-SubCell"/>
</dbReference>